<evidence type="ECO:0000256" key="2">
    <source>
        <dbReference type="ARBA" id="ARBA00001946"/>
    </source>
</evidence>
<dbReference type="GO" id="GO:0005737">
    <property type="term" value="C:cytoplasm"/>
    <property type="evidence" value="ECO:0007669"/>
    <property type="project" value="UniProtKB-SubCell"/>
</dbReference>
<evidence type="ECO:0000256" key="12">
    <source>
        <dbReference type="ARBA" id="ARBA00022683"/>
    </source>
</evidence>
<dbReference type="SUPFAM" id="SSF51621">
    <property type="entry name" value="Phosphoenolpyruvate/pyruvate domain"/>
    <property type="match status" value="1"/>
</dbReference>
<keyword evidence="21" id="KW-0175">Coiled coil</keyword>
<evidence type="ECO:0000256" key="8">
    <source>
        <dbReference type="ARBA" id="ARBA00022448"/>
    </source>
</evidence>
<dbReference type="Gene3D" id="1.10.274.10">
    <property type="entry name" value="PtsI, HPr-binding domain"/>
    <property type="match status" value="1"/>
</dbReference>
<evidence type="ECO:0000259" key="22">
    <source>
        <dbReference type="Pfam" id="PF00391"/>
    </source>
</evidence>
<feature type="binding site" evidence="20">
    <location>
        <position position="429"/>
    </location>
    <ligand>
        <name>Mg(2+)</name>
        <dbReference type="ChEBI" id="CHEBI:18420"/>
    </ligand>
</feature>
<dbReference type="RefSeq" id="WP_006568974.1">
    <property type="nucleotide sequence ID" value="NZ_BAABZP010000001.1"/>
</dbReference>
<dbReference type="InterPro" id="IPR036637">
    <property type="entry name" value="Phosphohistidine_dom_sf"/>
</dbReference>
<evidence type="ECO:0000256" key="5">
    <source>
        <dbReference type="ARBA" id="ARBA00007837"/>
    </source>
</evidence>
<evidence type="ECO:0000256" key="18">
    <source>
        <dbReference type="PIRSR" id="PIRSR000732-1"/>
    </source>
</evidence>
<evidence type="ECO:0000256" key="9">
    <source>
        <dbReference type="ARBA" id="ARBA00022490"/>
    </source>
</evidence>
<dbReference type="PRINTS" id="PR01736">
    <property type="entry name" value="PHPHTRNFRASE"/>
</dbReference>
<dbReference type="InterPro" id="IPR006318">
    <property type="entry name" value="PTS_EI-like"/>
</dbReference>
<dbReference type="AlphaFoldDB" id="A0A6N2S6W5"/>
<feature type="binding site" evidence="19">
    <location>
        <position position="463"/>
    </location>
    <ligand>
        <name>phosphoenolpyruvate</name>
        <dbReference type="ChEBI" id="CHEBI:58702"/>
    </ligand>
</feature>
<evidence type="ECO:0000256" key="4">
    <source>
        <dbReference type="ARBA" id="ARBA00004496"/>
    </source>
</evidence>
<evidence type="ECO:0000256" key="6">
    <source>
        <dbReference type="ARBA" id="ARBA00012232"/>
    </source>
</evidence>
<dbReference type="InterPro" id="IPR015813">
    <property type="entry name" value="Pyrv/PenolPyrv_kinase-like_dom"/>
</dbReference>
<comment type="function">
    <text evidence="3 17">General (non sugar-specific) component of the phosphoenolpyruvate-dependent sugar phosphotransferase system (sugar PTS). This major carbohydrate active-transport system catalyzes the phosphorylation of incoming sugar substrates concomitantly with their translocation across the cell membrane. Enzyme I transfers the phosphoryl group from phosphoenolpyruvate (PEP) to the phosphoryl carrier protein (HPr).</text>
</comment>
<name>A0A6N2S6W5_9FIRM</name>
<organism evidence="25">
    <name type="scientific">Anaerostipes caccae</name>
    <dbReference type="NCBI Taxonomy" id="105841"/>
    <lineage>
        <taxon>Bacteria</taxon>
        <taxon>Bacillati</taxon>
        <taxon>Bacillota</taxon>
        <taxon>Clostridia</taxon>
        <taxon>Lachnospirales</taxon>
        <taxon>Lachnospiraceae</taxon>
        <taxon>Anaerostipes</taxon>
    </lineage>
</organism>
<keyword evidence="25" id="KW-0670">Pyruvate</keyword>
<keyword evidence="14 17" id="KW-0418">Kinase</keyword>
<dbReference type="InterPro" id="IPR024692">
    <property type="entry name" value="PTS_EI"/>
</dbReference>
<accession>A0A6N2S6W5</accession>
<keyword evidence="13 17" id="KW-0479">Metal-binding</keyword>
<dbReference type="SUPFAM" id="SSF52009">
    <property type="entry name" value="Phosphohistidine domain"/>
    <property type="match status" value="1"/>
</dbReference>
<protein>
    <recommendedName>
        <fullName evidence="7 17">Phosphoenolpyruvate-protein phosphotransferase</fullName>
        <ecNumber evidence="6 17">2.7.3.9</ecNumber>
    </recommendedName>
    <alternativeName>
        <fullName evidence="16 17">Phosphotransferase system, enzyme I</fullName>
    </alternativeName>
</protein>
<dbReference type="PIRSF" id="PIRSF000732">
    <property type="entry name" value="PTS_enzyme_I"/>
    <property type="match status" value="1"/>
</dbReference>
<evidence type="ECO:0000256" key="21">
    <source>
        <dbReference type="SAM" id="Coils"/>
    </source>
</evidence>
<evidence type="ECO:0000256" key="1">
    <source>
        <dbReference type="ARBA" id="ARBA00000683"/>
    </source>
</evidence>
<dbReference type="Pfam" id="PF00391">
    <property type="entry name" value="PEP-utilizers"/>
    <property type="match status" value="1"/>
</dbReference>
<feature type="active site" description="Proton donor" evidence="18">
    <location>
        <position position="500"/>
    </location>
</feature>
<dbReference type="InterPro" id="IPR040442">
    <property type="entry name" value="Pyrv_kinase-like_dom_sf"/>
</dbReference>
<dbReference type="SUPFAM" id="SSF47831">
    <property type="entry name" value="Enzyme I of the PEP:sugar phosphotransferase system HPr-binding (sub)domain"/>
    <property type="match status" value="1"/>
</dbReference>
<feature type="binding site" evidence="20">
    <location>
        <position position="453"/>
    </location>
    <ligand>
        <name>Mg(2+)</name>
        <dbReference type="ChEBI" id="CHEBI:18420"/>
    </ligand>
</feature>
<feature type="domain" description="PEP-utilising enzyme C-terminal" evidence="23">
    <location>
        <begin position="251"/>
        <end position="536"/>
    </location>
</feature>
<evidence type="ECO:0000259" key="24">
    <source>
        <dbReference type="Pfam" id="PF05524"/>
    </source>
</evidence>
<dbReference type="GO" id="GO:0016301">
    <property type="term" value="F:kinase activity"/>
    <property type="evidence" value="ECO:0007669"/>
    <property type="project" value="UniProtKB-KW"/>
</dbReference>
<evidence type="ECO:0000256" key="17">
    <source>
        <dbReference type="PIRNR" id="PIRNR000732"/>
    </source>
</evidence>
<evidence type="ECO:0000256" key="19">
    <source>
        <dbReference type="PIRSR" id="PIRSR000732-2"/>
    </source>
</evidence>
<keyword evidence="11 17" id="KW-0808">Transferase</keyword>
<feature type="domain" description="PEP-utilising enzyme mobile" evidence="22">
    <location>
        <begin position="151"/>
        <end position="223"/>
    </location>
</feature>
<dbReference type="InterPro" id="IPR008279">
    <property type="entry name" value="PEP-util_enz_mobile_dom"/>
</dbReference>
<sequence>MYKGIGASAGIGIGKVVVIKEQSLDYKKETITDAEAEKKRLSEAIEVFIDKTAKMVEAMKVTAGEQESEILEGHILMIQDPAIKEQIDAKIDDEKINAEAAVEEACDFFAQIFAMAEDELTQQRASDLGDIKTRLIKILLGIEEVDISAVPEGTVLVAEDLTPSMTAGINPANVEGVLTEIGGKTSHSAIICRSMEIPAVLSVEKIVSIVKDGDVVVLDGATGEAYVNPEDSVLEDYKAKKAAYLEEKAALSKFIGQASQTADGHVVELVANIGGPDEAAKVVECDGEGVGLFRTEFLFMDRDSVPTEEEQFKAYKTVAETLEGKPVIIRTLDIGGDKALPYLGLETEENPFLGFRAVRFCLKRPDIYRPQLRALLRASAFGKIRIMVPLVTCVDELRAVKALLEEIKGELDAEGIAYNKDVEVGVMMETAAASLIADILAKEADFFSIGTNDLTGYTMAADRGNSDVAYLYSAYNPAVLRSIKNIIGAANAEGIMAGMCGEAASDPLLVPVLLAFGLNEFSVSATAILATRKVMSLWTMDEAKALAEEVMQLTTEAEVKALLEERARS</sequence>
<dbReference type="Pfam" id="PF05524">
    <property type="entry name" value="PEP-utilisers_N"/>
    <property type="match status" value="1"/>
</dbReference>
<dbReference type="Gene3D" id="3.50.30.10">
    <property type="entry name" value="Phosphohistidine domain"/>
    <property type="match status" value="1"/>
</dbReference>
<keyword evidence="9 17" id="KW-0963">Cytoplasm</keyword>
<dbReference type="InterPro" id="IPR050499">
    <property type="entry name" value="PEP-utilizing_PTS_enzyme"/>
</dbReference>
<dbReference type="Pfam" id="PF02896">
    <property type="entry name" value="PEP-utilizers_C"/>
    <property type="match status" value="1"/>
</dbReference>
<dbReference type="GO" id="GO:0008965">
    <property type="term" value="F:phosphoenolpyruvate-protein phosphotransferase activity"/>
    <property type="evidence" value="ECO:0007669"/>
    <property type="project" value="UniProtKB-EC"/>
</dbReference>
<feature type="binding site" evidence="19">
    <location>
        <begin position="452"/>
        <end position="453"/>
    </location>
    <ligand>
        <name>phosphoenolpyruvate</name>
        <dbReference type="ChEBI" id="CHEBI:58702"/>
    </ligand>
</feature>
<dbReference type="InterPro" id="IPR036618">
    <property type="entry name" value="PtsI_HPr-bd_sf"/>
</dbReference>
<dbReference type="GO" id="GO:0046872">
    <property type="term" value="F:metal ion binding"/>
    <property type="evidence" value="ECO:0007669"/>
    <property type="project" value="UniProtKB-KW"/>
</dbReference>
<feature type="active site" description="Tele-phosphohistidine intermediate" evidence="18">
    <location>
        <position position="187"/>
    </location>
</feature>
<feature type="binding site" evidence="19">
    <location>
        <position position="330"/>
    </location>
    <ligand>
        <name>phosphoenolpyruvate</name>
        <dbReference type="ChEBI" id="CHEBI:58702"/>
    </ligand>
</feature>
<dbReference type="GO" id="GO:0009401">
    <property type="term" value="P:phosphoenolpyruvate-dependent sugar phosphotransferase system"/>
    <property type="evidence" value="ECO:0007669"/>
    <property type="project" value="UniProtKB-KW"/>
</dbReference>
<evidence type="ECO:0000256" key="16">
    <source>
        <dbReference type="ARBA" id="ARBA00033235"/>
    </source>
</evidence>
<comment type="catalytic activity">
    <reaction evidence="1 17">
        <text>L-histidyl-[protein] + phosphoenolpyruvate = N(pros)-phospho-L-histidyl-[protein] + pyruvate</text>
        <dbReference type="Rhea" id="RHEA:23880"/>
        <dbReference type="Rhea" id="RHEA-COMP:9745"/>
        <dbReference type="Rhea" id="RHEA-COMP:9746"/>
        <dbReference type="ChEBI" id="CHEBI:15361"/>
        <dbReference type="ChEBI" id="CHEBI:29979"/>
        <dbReference type="ChEBI" id="CHEBI:58702"/>
        <dbReference type="ChEBI" id="CHEBI:64837"/>
        <dbReference type="EC" id="2.7.3.9"/>
    </reaction>
</comment>
<evidence type="ECO:0000256" key="15">
    <source>
        <dbReference type="ARBA" id="ARBA00022842"/>
    </source>
</evidence>
<dbReference type="NCBIfam" id="TIGR01417">
    <property type="entry name" value="PTS_I_fam"/>
    <property type="match status" value="1"/>
</dbReference>
<proteinExistence type="inferred from homology"/>
<comment type="cofactor">
    <cofactor evidence="2 17 20">
        <name>Mg(2+)</name>
        <dbReference type="ChEBI" id="CHEBI:18420"/>
    </cofactor>
</comment>
<comment type="subcellular location">
    <subcellularLocation>
        <location evidence="4 17">Cytoplasm</location>
    </subcellularLocation>
</comment>
<comment type="similarity">
    <text evidence="5 17">Belongs to the PEP-utilizing enzyme family.</text>
</comment>
<keyword evidence="15 17" id="KW-0460">Magnesium</keyword>
<evidence type="ECO:0000256" key="20">
    <source>
        <dbReference type="PIRSR" id="PIRSR000732-3"/>
    </source>
</evidence>
<keyword evidence="10 17" id="KW-0762">Sugar transport</keyword>
<evidence type="ECO:0000313" key="25">
    <source>
        <dbReference type="EMBL" id="VYS88488.1"/>
    </source>
</evidence>
<dbReference type="InterPro" id="IPR000121">
    <property type="entry name" value="PEP_util_C"/>
</dbReference>
<gene>
    <name evidence="25" type="primary">ptsI_1</name>
    <name evidence="25" type="ORF">ACLFYP115_00786</name>
</gene>
<dbReference type="InterPro" id="IPR008731">
    <property type="entry name" value="PTS_EIN"/>
</dbReference>
<dbReference type="EMBL" id="CACRSQ010000003">
    <property type="protein sequence ID" value="VYS88488.1"/>
    <property type="molecule type" value="Genomic_DNA"/>
</dbReference>
<dbReference type="PANTHER" id="PTHR46244">
    <property type="entry name" value="PHOSPHOENOLPYRUVATE-PROTEIN PHOSPHOTRANSFERASE"/>
    <property type="match status" value="1"/>
</dbReference>
<feature type="binding site" evidence="19">
    <location>
        <position position="294"/>
    </location>
    <ligand>
        <name>phosphoenolpyruvate</name>
        <dbReference type="ChEBI" id="CHEBI:58702"/>
    </ligand>
</feature>
<reference evidence="25" key="1">
    <citation type="submission" date="2019-11" db="EMBL/GenBank/DDBJ databases">
        <authorList>
            <person name="Feng L."/>
        </authorList>
    </citation>
    <scope>NUCLEOTIDE SEQUENCE</scope>
    <source>
        <strain evidence="25">AcaccaeLFYP115</strain>
    </source>
</reference>
<evidence type="ECO:0000256" key="7">
    <source>
        <dbReference type="ARBA" id="ARBA00016544"/>
    </source>
</evidence>
<feature type="domain" description="Phosphotransferase system enzyme I N-terminal" evidence="24">
    <location>
        <begin position="3"/>
        <end position="124"/>
    </location>
</feature>
<evidence type="ECO:0000256" key="11">
    <source>
        <dbReference type="ARBA" id="ARBA00022679"/>
    </source>
</evidence>
<evidence type="ECO:0000259" key="23">
    <source>
        <dbReference type="Pfam" id="PF02896"/>
    </source>
</evidence>
<feature type="coiled-coil region" evidence="21">
    <location>
        <begin position="24"/>
        <end position="51"/>
    </location>
</feature>
<dbReference type="EC" id="2.7.3.9" evidence="6 17"/>
<keyword evidence="12 17" id="KW-0598">Phosphotransferase system</keyword>
<dbReference type="Gene3D" id="3.20.20.60">
    <property type="entry name" value="Phosphoenolpyruvate-binding domains"/>
    <property type="match status" value="1"/>
</dbReference>
<dbReference type="PANTHER" id="PTHR46244:SF3">
    <property type="entry name" value="PHOSPHOENOLPYRUVATE-PROTEIN PHOSPHOTRANSFERASE"/>
    <property type="match status" value="1"/>
</dbReference>
<evidence type="ECO:0000256" key="3">
    <source>
        <dbReference type="ARBA" id="ARBA00002728"/>
    </source>
</evidence>
<keyword evidence="8 17" id="KW-0813">Transport</keyword>
<evidence type="ECO:0000256" key="13">
    <source>
        <dbReference type="ARBA" id="ARBA00022723"/>
    </source>
</evidence>
<evidence type="ECO:0000256" key="10">
    <source>
        <dbReference type="ARBA" id="ARBA00022597"/>
    </source>
</evidence>
<evidence type="ECO:0000256" key="14">
    <source>
        <dbReference type="ARBA" id="ARBA00022777"/>
    </source>
</evidence>